<comment type="caution">
    <text evidence="10">The sequence shown here is derived from an EMBL/GenBank/DDBJ whole genome shotgun (WGS) entry which is preliminary data.</text>
</comment>
<evidence type="ECO:0000256" key="3">
    <source>
        <dbReference type="ARBA" id="ARBA00022475"/>
    </source>
</evidence>
<dbReference type="InterPro" id="IPR003760">
    <property type="entry name" value="PnrA-like"/>
</dbReference>
<comment type="subcellular location">
    <subcellularLocation>
        <location evidence="1">Cell membrane</location>
        <topology evidence="1">Lipid-anchor</topology>
    </subcellularLocation>
</comment>
<feature type="signal peptide" evidence="8">
    <location>
        <begin position="1"/>
        <end position="26"/>
    </location>
</feature>
<dbReference type="InterPro" id="IPR028082">
    <property type="entry name" value="Peripla_BP_I"/>
</dbReference>
<evidence type="ECO:0000313" key="11">
    <source>
        <dbReference type="Proteomes" id="UP000824238"/>
    </source>
</evidence>
<evidence type="ECO:0000256" key="5">
    <source>
        <dbReference type="ARBA" id="ARBA00023136"/>
    </source>
</evidence>
<accession>A0A9D1DL29</accession>
<name>A0A9D1DL29_9FIRM</name>
<protein>
    <submittedName>
        <fullName evidence="10">BMP family ABC transporter substrate-binding protein</fullName>
    </submittedName>
</protein>
<dbReference type="AlphaFoldDB" id="A0A9D1DL29"/>
<dbReference type="CDD" id="cd06354">
    <property type="entry name" value="PBP1_PrnA-like"/>
    <property type="match status" value="1"/>
</dbReference>
<feature type="compositionally biased region" description="Acidic residues" evidence="7">
    <location>
        <begin position="49"/>
        <end position="67"/>
    </location>
</feature>
<evidence type="ECO:0000313" key="10">
    <source>
        <dbReference type="EMBL" id="HIR54837.1"/>
    </source>
</evidence>
<dbReference type="Pfam" id="PF02608">
    <property type="entry name" value="Bmp"/>
    <property type="match status" value="1"/>
</dbReference>
<dbReference type="GO" id="GO:0005886">
    <property type="term" value="C:plasma membrane"/>
    <property type="evidence" value="ECO:0007669"/>
    <property type="project" value="UniProtKB-SubCell"/>
</dbReference>
<dbReference type="EMBL" id="DVHH01000113">
    <property type="protein sequence ID" value="HIR54837.1"/>
    <property type="molecule type" value="Genomic_DNA"/>
</dbReference>
<feature type="chain" id="PRO_5038972213" evidence="8">
    <location>
        <begin position="27"/>
        <end position="432"/>
    </location>
</feature>
<dbReference type="SUPFAM" id="SSF53822">
    <property type="entry name" value="Periplasmic binding protein-like I"/>
    <property type="match status" value="1"/>
</dbReference>
<feature type="compositionally biased region" description="Low complexity" evidence="7">
    <location>
        <begin position="34"/>
        <end position="48"/>
    </location>
</feature>
<feature type="domain" description="ABC transporter substrate-binding protein PnrA-like" evidence="9">
    <location>
        <begin position="90"/>
        <end position="384"/>
    </location>
</feature>
<feature type="region of interest" description="Disordered" evidence="7">
    <location>
        <begin position="34"/>
        <end position="82"/>
    </location>
</feature>
<gene>
    <name evidence="10" type="ORF">IAD36_04450</name>
</gene>
<keyword evidence="3" id="KW-1003">Cell membrane</keyword>
<dbReference type="PROSITE" id="PS51257">
    <property type="entry name" value="PROKAR_LIPOPROTEIN"/>
    <property type="match status" value="1"/>
</dbReference>
<dbReference type="Gene3D" id="3.40.50.2300">
    <property type="match status" value="2"/>
</dbReference>
<comment type="similarity">
    <text evidence="2">Belongs to the BMP lipoprotein family.</text>
</comment>
<organism evidence="10 11">
    <name type="scientific">Candidatus Scatomorpha intestinigallinarum</name>
    <dbReference type="NCBI Taxonomy" id="2840923"/>
    <lineage>
        <taxon>Bacteria</taxon>
        <taxon>Bacillati</taxon>
        <taxon>Bacillota</taxon>
        <taxon>Clostridia</taxon>
        <taxon>Eubacteriales</taxon>
        <taxon>Candidatus Scatomorpha</taxon>
    </lineage>
</organism>
<keyword evidence="6" id="KW-0449">Lipoprotein</keyword>
<dbReference type="PANTHER" id="PTHR34296:SF2">
    <property type="entry name" value="ABC TRANSPORTER GUANOSINE-BINDING PROTEIN NUPN"/>
    <property type="match status" value="1"/>
</dbReference>
<sequence length="432" mass="45127">MKRRIHTEMKKFLALLLAFVMVFALAACGTPAATESEAPDSEAPASEAPADESEAPADESEAPEDGDAAVITDPNEIPNDAESADGTYEVAFVTDVGQLQDGSFNEGTWNGVKLYAANNGLTYKYYQPANGNEATDDDRVNAMQAAVEAGAKVVVCAGFLQEAALRTAAINNPDVNFVFIDGYPLDDDPDPNVTGNILTNVAGINFQEEQCGYLAGYAIVKEGFTKIGFSGGGGGSNPACCRYGYGYLQGASAAAEELGVTVDVMYSWQYGGSFSASPELQTMINGWYVNGTEVVFACGGSMFSSITAAAAANDGIVIGVDVDQSPLSDTVITSALKGISQAAQVALGHHYDGTWSEIGGVQTTLGANDDAVGLPTATWSMENYTVEEYEAQLAAMKDGSLVVDANYPVDENNMDATATLNGVLPNLNITVV</sequence>
<dbReference type="InterPro" id="IPR050957">
    <property type="entry name" value="BMP_lipoprotein"/>
</dbReference>
<dbReference type="PANTHER" id="PTHR34296">
    <property type="entry name" value="TRANSCRIPTIONAL ACTIVATOR PROTEIN MED"/>
    <property type="match status" value="1"/>
</dbReference>
<reference evidence="10" key="1">
    <citation type="submission" date="2020-10" db="EMBL/GenBank/DDBJ databases">
        <authorList>
            <person name="Gilroy R."/>
        </authorList>
    </citation>
    <scope>NUCLEOTIDE SEQUENCE</scope>
    <source>
        <strain evidence="10">ChiGjej3B3-7149</strain>
    </source>
</reference>
<keyword evidence="4 8" id="KW-0732">Signal</keyword>
<evidence type="ECO:0000256" key="8">
    <source>
        <dbReference type="SAM" id="SignalP"/>
    </source>
</evidence>
<evidence type="ECO:0000259" key="9">
    <source>
        <dbReference type="Pfam" id="PF02608"/>
    </source>
</evidence>
<evidence type="ECO:0000256" key="6">
    <source>
        <dbReference type="ARBA" id="ARBA00023288"/>
    </source>
</evidence>
<evidence type="ECO:0000256" key="2">
    <source>
        <dbReference type="ARBA" id="ARBA00008610"/>
    </source>
</evidence>
<reference evidence="10" key="2">
    <citation type="journal article" date="2021" name="PeerJ">
        <title>Extensive microbial diversity within the chicken gut microbiome revealed by metagenomics and culture.</title>
        <authorList>
            <person name="Gilroy R."/>
            <person name="Ravi A."/>
            <person name="Getino M."/>
            <person name="Pursley I."/>
            <person name="Horton D.L."/>
            <person name="Alikhan N.F."/>
            <person name="Baker D."/>
            <person name="Gharbi K."/>
            <person name="Hall N."/>
            <person name="Watson M."/>
            <person name="Adriaenssens E.M."/>
            <person name="Foster-Nyarko E."/>
            <person name="Jarju S."/>
            <person name="Secka A."/>
            <person name="Antonio M."/>
            <person name="Oren A."/>
            <person name="Chaudhuri R.R."/>
            <person name="La Ragione R."/>
            <person name="Hildebrand F."/>
            <person name="Pallen M.J."/>
        </authorList>
    </citation>
    <scope>NUCLEOTIDE SEQUENCE</scope>
    <source>
        <strain evidence="10">ChiGjej3B3-7149</strain>
    </source>
</reference>
<dbReference type="Proteomes" id="UP000824238">
    <property type="component" value="Unassembled WGS sequence"/>
</dbReference>
<evidence type="ECO:0000256" key="1">
    <source>
        <dbReference type="ARBA" id="ARBA00004193"/>
    </source>
</evidence>
<evidence type="ECO:0000256" key="4">
    <source>
        <dbReference type="ARBA" id="ARBA00022729"/>
    </source>
</evidence>
<evidence type="ECO:0000256" key="7">
    <source>
        <dbReference type="SAM" id="MobiDB-lite"/>
    </source>
</evidence>
<keyword evidence="5" id="KW-0472">Membrane</keyword>
<proteinExistence type="inferred from homology"/>